<accession>A0A6J8EHV4</accession>
<keyword evidence="6" id="KW-0458">Lysosome</keyword>
<dbReference type="SUPFAM" id="SSF51445">
    <property type="entry name" value="(Trans)glycosidases"/>
    <property type="match status" value="1"/>
</dbReference>
<dbReference type="GO" id="GO:0070492">
    <property type="term" value="F:oligosaccharide binding"/>
    <property type="evidence" value="ECO:0007669"/>
    <property type="project" value="TreeGrafter"/>
</dbReference>
<evidence type="ECO:0000256" key="5">
    <source>
        <dbReference type="ARBA" id="ARBA00022729"/>
    </source>
</evidence>
<evidence type="ECO:0000256" key="6">
    <source>
        <dbReference type="ARBA" id="ARBA00023228"/>
    </source>
</evidence>
<dbReference type="InterPro" id="IPR017853">
    <property type="entry name" value="GH"/>
</dbReference>
<evidence type="ECO:0000259" key="9">
    <source>
        <dbReference type="PROSITE" id="PS51910"/>
    </source>
</evidence>
<dbReference type="Gene3D" id="3.10.50.10">
    <property type="match status" value="1"/>
</dbReference>
<dbReference type="InterPro" id="IPR029070">
    <property type="entry name" value="Chitinase_insertion_sf"/>
</dbReference>
<dbReference type="Proteomes" id="UP000507470">
    <property type="component" value="Unassembled WGS sequence"/>
</dbReference>
<dbReference type="GO" id="GO:0005764">
    <property type="term" value="C:lysosome"/>
    <property type="evidence" value="ECO:0007669"/>
    <property type="project" value="UniProtKB-SubCell"/>
</dbReference>
<keyword evidence="5 8" id="KW-0732">Signal</keyword>
<dbReference type="Gene3D" id="3.20.20.80">
    <property type="entry name" value="Glycosidases"/>
    <property type="match status" value="1"/>
</dbReference>
<dbReference type="PROSITE" id="PS51910">
    <property type="entry name" value="GH18_2"/>
    <property type="match status" value="1"/>
</dbReference>
<dbReference type="OrthoDB" id="10254444at2759"/>
<organism evidence="10 11">
    <name type="scientific">Mytilus coruscus</name>
    <name type="common">Sea mussel</name>
    <dbReference type="NCBI Taxonomy" id="42192"/>
    <lineage>
        <taxon>Eukaryota</taxon>
        <taxon>Metazoa</taxon>
        <taxon>Spiralia</taxon>
        <taxon>Lophotrochozoa</taxon>
        <taxon>Mollusca</taxon>
        <taxon>Bivalvia</taxon>
        <taxon>Autobranchia</taxon>
        <taxon>Pteriomorphia</taxon>
        <taxon>Mytilida</taxon>
        <taxon>Mytiloidea</taxon>
        <taxon>Mytilidae</taxon>
        <taxon>Mytilinae</taxon>
        <taxon>Mytilus</taxon>
    </lineage>
</organism>
<dbReference type="AlphaFoldDB" id="A0A6J8EHV4"/>
<evidence type="ECO:0000256" key="4">
    <source>
        <dbReference type="ARBA" id="ARBA00022525"/>
    </source>
</evidence>
<dbReference type="InterPro" id="IPR001223">
    <property type="entry name" value="Glyco_hydro18_cat"/>
</dbReference>
<keyword evidence="11" id="KW-1185">Reference proteome</keyword>
<feature type="signal peptide" evidence="8">
    <location>
        <begin position="1"/>
        <end position="21"/>
    </location>
</feature>
<evidence type="ECO:0000256" key="3">
    <source>
        <dbReference type="ARBA" id="ARBA00009336"/>
    </source>
</evidence>
<dbReference type="GO" id="GO:0005576">
    <property type="term" value="C:extracellular region"/>
    <property type="evidence" value="ECO:0007669"/>
    <property type="project" value="UniProtKB-SubCell"/>
</dbReference>
<gene>
    <name evidence="10" type="ORF">MCOR_51045</name>
</gene>
<evidence type="ECO:0000313" key="10">
    <source>
        <dbReference type="EMBL" id="CAC5418621.1"/>
    </source>
</evidence>
<dbReference type="PANTHER" id="PTHR46066">
    <property type="entry name" value="CHITINASE DOMAIN-CONTAINING PROTEIN 1 FAMILY MEMBER"/>
    <property type="match status" value="1"/>
</dbReference>
<sequence>MILKQRSIYLLTILYTVLTDASLSPKDKKKVKRDKFKPVTNSVIERGLVKEEIKLKDILKEYGSISESKTPHFTGDILAYVTPWNSHGYDIAKTFSNKFSMVSPVWLQVKRRPGGSYHMQGGHDIDSGWTEEVKEGNTKMVPRVLFDGWSLKDFEATFSSEDNIEDCIDTMLKFTKKYKFDGLIVEIWSQLGGQKRKELVHFLTHMGETFKAAKKTLILVIPPPIYASDQAGMFGKKEFDKLAPVIDGFSLMTYDFSNPQRPGPNSPILWMKQCVEAIDPKATNRKKILLGLNFYGNEYHAGGGGPILGHQFIEILKKHKPKFNWDSNVAEHIGEYKHNQQANVIFYPTLKSIQMRLDLARSLGTGIAIWEIGQGLDYFYDLLYNNLGRRLLISQDQSRNKITYVPETTLEWITHALASSQMMIICISATTWEEENLYQEQPRKKITHVLETTLEEDNLCVRNNLERR</sequence>
<dbReference type="FunFam" id="3.10.50.10:FF:000002">
    <property type="entry name" value="Chitinase domain-containing protein 1"/>
    <property type="match status" value="1"/>
</dbReference>
<evidence type="ECO:0000256" key="2">
    <source>
        <dbReference type="ARBA" id="ARBA00004613"/>
    </source>
</evidence>
<dbReference type="GO" id="GO:0008061">
    <property type="term" value="F:chitin binding"/>
    <property type="evidence" value="ECO:0007669"/>
    <property type="project" value="InterPro"/>
</dbReference>
<comment type="subcellular location">
    <subcellularLocation>
        <location evidence="1">Lysosome</location>
    </subcellularLocation>
    <subcellularLocation>
        <location evidence="2">Secreted</location>
    </subcellularLocation>
</comment>
<dbReference type="InterPro" id="IPR011583">
    <property type="entry name" value="Chitinase_II/V-like_cat"/>
</dbReference>
<evidence type="ECO:0000313" key="11">
    <source>
        <dbReference type="Proteomes" id="UP000507470"/>
    </source>
</evidence>
<dbReference type="GO" id="GO:0005975">
    <property type="term" value="P:carbohydrate metabolic process"/>
    <property type="evidence" value="ECO:0007669"/>
    <property type="project" value="InterPro"/>
</dbReference>
<dbReference type="SMART" id="SM00636">
    <property type="entry name" value="Glyco_18"/>
    <property type="match status" value="1"/>
</dbReference>
<dbReference type="CDD" id="cd02876">
    <property type="entry name" value="GH18_SI-CLP"/>
    <property type="match status" value="1"/>
</dbReference>
<dbReference type="PANTHER" id="PTHR46066:SF2">
    <property type="entry name" value="CHITINASE DOMAIN-CONTAINING PROTEIN 1"/>
    <property type="match status" value="1"/>
</dbReference>
<evidence type="ECO:0000256" key="1">
    <source>
        <dbReference type="ARBA" id="ARBA00004371"/>
    </source>
</evidence>
<dbReference type="EMBL" id="CACVKT020008934">
    <property type="protein sequence ID" value="CAC5418621.1"/>
    <property type="molecule type" value="Genomic_DNA"/>
</dbReference>
<reference evidence="10 11" key="1">
    <citation type="submission" date="2020-06" db="EMBL/GenBank/DDBJ databases">
        <authorList>
            <person name="Li R."/>
            <person name="Bekaert M."/>
        </authorList>
    </citation>
    <scope>NUCLEOTIDE SEQUENCE [LARGE SCALE GENOMIC DNA]</scope>
    <source>
        <strain evidence="11">wild</strain>
    </source>
</reference>
<feature type="domain" description="GH18" evidence="9">
    <location>
        <begin position="75"/>
        <end position="386"/>
    </location>
</feature>
<proteinExistence type="inferred from homology"/>
<protein>
    <recommendedName>
        <fullName evidence="7">Chitinase domain-containing protein 1</fullName>
    </recommendedName>
</protein>
<evidence type="ECO:0000256" key="8">
    <source>
        <dbReference type="SAM" id="SignalP"/>
    </source>
</evidence>
<name>A0A6J8EHV4_MYTCO</name>
<feature type="chain" id="PRO_5026977035" description="Chitinase domain-containing protein 1" evidence="8">
    <location>
        <begin position="22"/>
        <end position="468"/>
    </location>
</feature>
<comment type="similarity">
    <text evidence="3">Belongs to the glycosyl hydrolase 18 family.</text>
</comment>
<keyword evidence="4" id="KW-0964">Secreted</keyword>
<evidence type="ECO:0000256" key="7">
    <source>
        <dbReference type="ARBA" id="ARBA00040976"/>
    </source>
</evidence>
<dbReference type="Pfam" id="PF00704">
    <property type="entry name" value="Glyco_hydro_18"/>
    <property type="match status" value="1"/>
</dbReference>
<dbReference type="GO" id="GO:0012505">
    <property type="term" value="C:endomembrane system"/>
    <property type="evidence" value="ECO:0007669"/>
    <property type="project" value="TreeGrafter"/>
</dbReference>
<dbReference type="FunFam" id="3.20.20.80:FF:000028">
    <property type="entry name" value="Chitinase domain-containing protein 1"/>
    <property type="match status" value="1"/>
</dbReference>